<dbReference type="AlphaFoldDB" id="A0A2S7IFV6"/>
<dbReference type="EMBL" id="PTRA01000006">
    <property type="protein sequence ID" value="PQA54386.1"/>
    <property type="molecule type" value="Genomic_DNA"/>
</dbReference>
<reference evidence="3" key="1">
    <citation type="submission" date="2018-02" db="EMBL/GenBank/DDBJ databases">
        <title>Genome sequencing of Solimonas sp. HR-BB.</title>
        <authorList>
            <person name="Lee Y."/>
            <person name="Jeon C.O."/>
        </authorList>
    </citation>
    <scope>NUCLEOTIDE SEQUENCE [LARGE SCALE GENOMIC DNA]</scope>
    <source>
        <strain evidence="3">HR-U</strain>
    </source>
</reference>
<protein>
    <recommendedName>
        <fullName evidence="4">Lipoprotein</fullName>
    </recommendedName>
</protein>
<evidence type="ECO:0000313" key="2">
    <source>
        <dbReference type="EMBL" id="PQA54386.1"/>
    </source>
</evidence>
<keyword evidence="3" id="KW-1185">Reference proteome</keyword>
<sequence length="121" mass="13195">MKTFVSGVILAVGLWSAACTSSSDTAITVKDNEEAYTFSAHYDKSRTAALQEYLTDALGPEAWTSQVDINQTTTLPDQTTFHVEASAGQLAIEMDKSSNKPAAYQRLKKVCEGMRNVILDK</sequence>
<dbReference type="RefSeq" id="WP_104715510.1">
    <property type="nucleotide sequence ID" value="NZ_PTRA01000006.1"/>
</dbReference>
<gene>
    <name evidence="2" type="ORF">C5O19_21790</name>
</gene>
<evidence type="ECO:0000313" key="3">
    <source>
        <dbReference type="Proteomes" id="UP000239590"/>
    </source>
</evidence>
<accession>A0A2S7IFV6</accession>
<proteinExistence type="predicted"/>
<dbReference type="PROSITE" id="PS51257">
    <property type="entry name" value="PROKAR_LIPOPROTEIN"/>
    <property type="match status" value="1"/>
</dbReference>
<dbReference type="Proteomes" id="UP000239590">
    <property type="component" value="Unassembled WGS sequence"/>
</dbReference>
<feature type="signal peptide" evidence="1">
    <location>
        <begin position="1"/>
        <end position="17"/>
    </location>
</feature>
<comment type="caution">
    <text evidence="2">The sequence shown here is derived from an EMBL/GenBank/DDBJ whole genome shotgun (WGS) entry which is preliminary data.</text>
</comment>
<organism evidence="2 3">
    <name type="scientific">Siphonobacter curvatus</name>
    <dbReference type="NCBI Taxonomy" id="2094562"/>
    <lineage>
        <taxon>Bacteria</taxon>
        <taxon>Pseudomonadati</taxon>
        <taxon>Bacteroidota</taxon>
        <taxon>Cytophagia</taxon>
        <taxon>Cytophagales</taxon>
        <taxon>Cytophagaceae</taxon>
        <taxon>Siphonobacter</taxon>
    </lineage>
</organism>
<name>A0A2S7IFV6_9BACT</name>
<evidence type="ECO:0000256" key="1">
    <source>
        <dbReference type="SAM" id="SignalP"/>
    </source>
</evidence>
<evidence type="ECO:0008006" key="4">
    <source>
        <dbReference type="Google" id="ProtNLM"/>
    </source>
</evidence>
<keyword evidence="1" id="KW-0732">Signal</keyword>
<dbReference type="OrthoDB" id="957496at2"/>
<feature type="chain" id="PRO_5015677171" description="Lipoprotein" evidence="1">
    <location>
        <begin position="18"/>
        <end position="121"/>
    </location>
</feature>